<keyword evidence="4" id="KW-0732">Signal</keyword>
<dbReference type="KEGG" id="aaut:ACETAC_08320"/>
<evidence type="ECO:0000256" key="5">
    <source>
        <dbReference type="PIRSR" id="PIRSR004846-1"/>
    </source>
</evidence>
<dbReference type="InterPro" id="IPR005950">
    <property type="entry name" value="ModA"/>
</dbReference>
<keyword evidence="2 5" id="KW-0500">Molybdenum</keyword>
<dbReference type="Proteomes" id="UP000671913">
    <property type="component" value="Chromosome"/>
</dbReference>
<dbReference type="AlphaFoldDB" id="A0A975G9N5"/>
<dbReference type="PIRSF" id="PIRSF004846">
    <property type="entry name" value="ModA"/>
    <property type="match status" value="1"/>
</dbReference>
<dbReference type="NCBIfam" id="TIGR01256">
    <property type="entry name" value="modA"/>
    <property type="match status" value="1"/>
</dbReference>
<dbReference type="GO" id="GO:0030973">
    <property type="term" value="F:molybdate ion binding"/>
    <property type="evidence" value="ECO:0007669"/>
    <property type="project" value="UniProtKB-ARBA"/>
</dbReference>
<dbReference type="FunFam" id="3.40.190.10:FF:000035">
    <property type="entry name" value="Molybdate ABC transporter substrate-binding protein"/>
    <property type="match status" value="1"/>
</dbReference>
<dbReference type="SUPFAM" id="SSF53850">
    <property type="entry name" value="Periplasmic binding protein-like II"/>
    <property type="match status" value="1"/>
</dbReference>
<organism evidence="6 7">
    <name type="scientific">Aceticella autotrophica</name>
    <dbReference type="NCBI Taxonomy" id="2755338"/>
    <lineage>
        <taxon>Bacteria</taxon>
        <taxon>Bacillati</taxon>
        <taxon>Bacillota</taxon>
        <taxon>Clostridia</taxon>
        <taxon>Thermoanaerobacterales</taxon>
        <taxon>Thermoanaerobacteraceae</taxon>
        <taxon>Aceticella</taxon>
    </lineage>
</organism>
<dbReference type="PANTHER" id="PTHR30632">
    <property type="entry name" value="MOLYBDATE-BINDING PERIPLASMIC PROTEIN"/>
    <property type="match status" value="1"/>
</dbReference>
<evidence type="ECO:0000256" key="2">
    <source>
        <dbReference type="ARBA" id="ARBA00022505"/>
    </source>
</evidence>
<keyword evidence="3 5" id="KW-0479">Metal-binding</keyword>
<dbReference type="Gene3D" id="3.40.190.10">
    <property type="entry name" value="Periplasmic binding protein-like II"/>
    <property type="match status" value="2"/>
</dbReference>
<dbReference type="InterPro" id="IPR050682">
    <property type="entry name" value="ModA/WtpA"/>
</dbReference>
<evidence type="ECO:0000256" key="4">
    <source>
        <dbReference type="ARBA" id="ARBA00022729"/>
    </source>
</evidence>
<feature type="binding site" evidence="5">
    <location>
        <position position="188"/>
    </location>
    <ligand>
        <name>molybdate</name>
        <dbReference type="ChEBI" id="CHEBI:36264"/>
    </ligand>
</feature>
<dbReference type="EMBL" id="CP060096">
    <property type="protein sequence ID" value="QSZ26874.1"/>
    <property type="molecule type" value="Genomic_DNA"/>
</dbReference>
<dbReference type="Pfam" id="PF13531">
    <property type="entry name" value="SBP_bac_11"/>
    <property type="match status" value="1"/>
</dbReference>
<evidence type="ECO:0000313" key="6">
    <source>
        <dbReference type="EMBL" id="QSZ26874.1"/>
    </source>
</evidence>
<dbReference type="RefSeq" id="WP_284679566.1">
    <property type="nucleotide sequence ID" value="NZ_CP060096.1"/>
</dbReference>
<proteinExistence type="inferred from homology"/>
<dbReference type="GO" id="GO:0046872">
    <property type="term" value="F:metal ion binding"/>
    <property type="evidence" value="ECO:0007669"/>
    <property type="project" value="UniProtKB-KW"/>
</dbReference>
<accession>A0A975G9N5</accession>
<evidence type="ECO:0000256" key="3">
    <source>
        <dbReference type="ARBA" id="ARBA00022723"/>
    </source>
</evidence>
<keyword evidence="7" id="KW-1185">Reference proteome</keyword>
<dbReference type="PANTHER" id="PTHR30632:SF0">
    <property type="entry name" value="SULFATE-BINDING PROTEIN"/>
    <property type="match status" value="1"/>
</dbReference>
<gene>
    <name evidence="6" type="primary">modA</name>
    <name evidence="6" type="ORF">ACETAC_08320</name>
</gene>
<comment type="similarity">
    <text evidence="1">Belongs to the bacterial solute-binding protein ModA family.</text>
</comment>
<reference evidence="6" key="1">
    <citation type="submission" date="2020-08" db="EMBL/GenBank/DDBJ databases">
        <title>Genomic insights into the carbon and energy metabolism of the first obligate autotrophic acetogenic bacterium Aceticella autotrophica gen. nov., sp. nov.</title>
        <authorList>
            <person name="Toshchakov S.V."/>
            <person name="Elcheninov A.G."/>
            <person name="Kublanov I.V."/>
            <person name="Frolov E.N."/>
            <person name="Lebedinsky A.V."/>
        </authorList>
    </citation>
    <scope>NUCLEOTIDE SEQUENCE</scope>
    <source>
        <strain evidence="6">3443-3Ac</strain>
    </source>
</reference>
<protein>
    <submittedName>
        <fullName evidence="6">Molybdate ABC transporter substrate-binding protein</fullName>
    </submittedName>
</protein>
<dbReference type="GO" id="GO:0015689">
    <property type="term" value="P:molybdate ion transport"/>
    <property type="evidence" value="ECO:0007669"/>
    <property type="project" value="InterPro"/>
</dbReference>
<evidence type="ECO:0000313" key="7">
    <source>
        <dbReference type="Proteomes" id="UP000671913"/>
    </source>
</evidence>
<dbReference type="GO" id="GO:1901359">
    <property type="term" value="F:tungstate binding"/>
    <property type="evidence" value="ECO:0007669"/>
    <property type="project" value="UniProtKB-ARBA"/>
</dbReference>
<evidence type="ECO:0000256" key="1">
    <source>
        <dbReference type="ARBA" id="ARBA00009175"/>
    </source>
</evidence>
<name>A0A975G9N5_9THEO</name>
<sequence>MKKIKIKWIFLLACGLLTLLFFGGCGQEKTNTPADKTKNANTKSIMIFAGAGLKDALPEVSKKYSQIHPDVKFSFNFAGLGTLQQQIEQGAYCDILIGPGEKQWNTLRSENLIDKATEKKILSDKLVLITPKDSQKVKSFEDLTSPEVNKIAMGDPAVVPGGEWAKKALTSLGLWDKVKSKLIFAKDIQEIRAYVETGNVDAGFIWKSNTTNDNKIRIAAEAPENSCPPVFFRGAVINNSKEKETALDFLNYLKGQEASKIFKKYGFIPLEQKQ</sequence>